<dbReference type="PANTHER" id="PTHR33116:SF80">
    <property type="entry name" value="REVERSE TRANSCRIPTASE ZINC-BINDING DOMAIN-CONTAINING PROTEIN"/>
    <property type="match status" value="1"/>
</dbReference>
<dbReference type="PROSITE" id="PS50878">
    <property type="entry name" value="RT_POL"/>
    <property type="match status" value="1"/>
</dbReference>
<keyword evidence="3" id="KW-1185">Reference proteome</keyword>
<dbReference type="OrthoDB" id="1938625at2759"/>
<evidence type="ECO:0000259" key="1">
    <source>
        <dbReference type="PROSITE" id="PS50878"/>
    </source>
</evidence>
<name>A0A7J0H141_9ERIC</name>
<dbReference type="Proteomes" id="UP000585474">
    <property type="component" value="Unassembled WGS sequence"/>
</dbReference>
<protein>
    <recommendedName>
        <fullName evidence="1">Reverse transcriptase domain-containing protein</fullName>
    </recommendedName>
</protein>
<evidence type="ECO:0000313" key="2">
    <source>
        <dbReference type="EMBL" id="GFZ16735.1"/>
    </source>
</evidence>
<comment type="caution">
    <text evidence="2">The sequence shown here is derived from an EMBL/GenBank/DDBJ whole genome shotgun (WGS) entry which is preliminary data.</text>
</comment>
<organism evidence="2 3">
    <name type="scientific">Actinidia rufa</name>
    <dbReference type="NCBI Taxonomy" id="165716"/>
    <lineage>
        <taxon>Eukaryota</taxon>
        <taxon>Viridiplantae</taxon>
        <taxon>Streptophyta</taxon>
        <taxon>Embryophyta</taxon>
        <taxon>Tracheophyta</taxon>
        <taxon>Spermatophyta</taxon>
        <taxon>Magnoliopsida</taxon>
        <taxon>eudicotyledons</taxon>
        <taxon>Gunneridae</taxon>
        <taxon>Pentapetalae</taxon>
        <taxon>asterids</taxon>
        <taxon>Ericales</taxon>
        <taxon>Actinidiaceae</taxon>
        <taxon>Actinidia</taxon>
    </lineage>
</organism>
<dbReference type="InterPro" id="IPR000477">
    <property type="entry name" value="RT_dom"/>
</dbReference>
<feature type="domain" description="Reverse transcriptase" evidence="1">
    <location>
        <begin position="1"/>
        <end position="99"/>
    </location>
</feature>
<sequence length="231" mass="25445">MGELKSNPDFNFHPRCGGLKITHLAYADDLILLSIGDPTSVSLIMEKLNHLGDCSGLKISLSKSSLFLAGISSTDLEAIKGITGFNQGSFPFKYLGILVAASKLSIAQFSPLIDKILNYISAWVGVRTKITQLCRNFLWSGKGTGRKPDMRYNQKLARPSIYSPGMPRVFCQFDFVLMLLKMGSVARYGPILKNSLATSAVVVRPSWFWTSTRTSVLISVEDSLSFHLVMV</sequence>
<dbReference type="PANTHER" id="PTHR33116">
    <property type="entry name" value="REVERSE TRANSCRIPTASE ZINC-BINDING DOMAIN-CONTAINING PROTEIN-RELATED-RELATED"/>
    <property type="match status" value="1"/>
</dbReference>
<proteinExistence type="predicted"/>
<dbReference type="AlphaFoldDB" id="A0A7J0H141"/>
<dbReference type="EMBL" id="BJWL01000026">
    <property type="protein sequence ID" value="GFZ16735.1"/>
    <property type="molecule type" value="Genomic_DNA"/>
</dbReference>
<accession>A0A7J0H141</accession>
<reference evidence="2 3" key="1">
    <citation type="submission" date="2019-07" db="EMBL/GenBank/DDBJ databases">
        <title>De Novo Assembly of kiwifruit Actinidia rufa.</title>
        <authorList>
            <person name="Sugita-Konishi S."/>
            <person name="Sato K."/>
            <person name="Mori E."/>
            <person name="Abe Y."/>
            <person name="Kisaki G."/>
            <person name="Hamano K."/>
            <person name="Suezawa K."/>
            <person name="Otani M."/>
            <person name="Fukuda T."/>
            <person name="Manabe T."/>
            <person name="Gomi K."/>
            <person name="Tabuchi M."/>
            <person name="Akimitsu K."/>
            <person name="Kataoka I."/>
        </authorList>
    </citation>
    <scope>NUCLEOTIDE SEQUENCE [LARGE SCALE GENOMIC DNA]</scope>
    <source>
        <strain evidence="3">cv. Fuchu</strain>
    </source>
</reference>
<gene>
    <name evidence="2" type="ORF">Acr_26g0000050</name>
</gene>
<evidence type="ECO:0000313" key="3">
    <source>
        <dbReference type="Proteomes" id="UP000585474"/>
    </source>
</evidence>